<evidence type="ECO:0000259" key="5">
    <source>
        <dbReference type="Pfam" id="PF17384"/>
    </source>
</evidence>
<protein>
    <recommendedName>
        <fullName evidence="3">Ribosome maturation factor RimP</fullName>
    </recommendedName>
</protein>
<gene>
    <name evidence="3 6" type="primary">rimP</name>
    <name evidence="6" type="ORF">GCM10011333_31350</name>
</gene>
<dbReference type="RefSeq" id="WP_188551848.1">
    <property type="nucleotide sequence ID" value="NZ_BMFY01000018.1"/>
</dbReference>
<comment type="similarity">
    <text evidence="3">Belongs to the RimP family.</text>
</comment>
<feature type="domain" description="Ribosome maturation factor RimP C-terminal" evidence="5">
    <location>
        <begin position="93"/>
        <end position="156"/>
    </location>
</feature>
<evidence type="ECO:0000313" key="7">
    <source>
        <dbReference type="Proteomes" id="UP000616114"/>
    </source>
</evidence>
<keyword evidence="7" id="KW-1185">Reference proteome</keyword>
<comment type="function">
    <text evidence="3">Required for maturation of 30S ribosomal subunits.</text>
</comment>
<dbReference type="InterPro" id="IPR028998">
    <property type="entry name" value="RimP_C"/>
</dbReference>
<dbReference type="InterPro" id="IPR035956">
    <property type="entry name" value="RimP_N_sf"/>
</dbReference>
<dbReference type="InterPro" id="IPR028989">
    <property type="entry name" value="RimP_N"/>
</dbReference>
<dbReference type="EMBL" id="BMFY01000018">
    <property type="protein sequence ID" value="GGA26174.1"/>
    <property type="molecule type" value="Genomic_DNA"/>
</dbReference>
<dbReference type="GO" id="GO:0006412">
    <property type="term" value="P:translation"/>
    <property type="evidence" value="ECO:0007669"/>
    <property type="project" value="TreeGrafter"/>
</dbReference>
<reference evidence="6" key="1">
    <citation type="journal article" date="2014" name="Int. J. Syst. Evol. Microbiol.">
        <title>Complete genome sequence of Corynebacterium casei LMG S-19264T (=DSM 44701T), isolated from a smear-ripened cheese.</title>
        <authorList>
            <consortium name="US DOE Joint Genome Institute (JGI-PGF)"/>
            <person name="Walter F."/>
            <person name="Albersmeier A."/>
            <person name="Kalinowski J."/>
            <person name="Ruckert C."/>
        </authorList>
    </citation>
    <scope>NUCLEOTIDE SEQUENCE</scope>
    <source>
        <strain evidence="6">CGMCC 1.12785</strain>
    </source>
</reference>
<name>A0A8J2XMG2_9MICO</name>
<dbReference type="InterPro" id="IPR003728">
    <property type="entry name" value="Ribosome_maturation_RimP"/>
</dbReference>
<keyword evidence="1 3" id="KW-0963">Cytoplasm</keyword>
<dbReference type="GO" id="GO:0005829">
    <property type="term" value="C:cytosol"/>
    <property type="evidence" value="ECO:0007669"/>
    <property type="project" value="TreeGrafter"/>
</dbReference>
<dbReference type="AlphaFoldDB" id="A0A8J2XMG2"/>
<organism evidence="6 7">
    <name type="scientific">Sediminivirga luteola</name>
    <dbReference type="NCBI Taxonomy" id="1774748"/>
    <lineage>
        <taxon>Bacteria</taxon>
        <taxon>Bacillati</taxon>
        <taxon>Actinomycetota</taxon>
        <taxon>Actinomycetes</taxon>
        <taxon>Micrococcales</taxon>
        <taxon>Brevibacteriaceae</taxon>
        <taxon>Sediminivirga</taxon>
    </lineage>
</organism>
<evidence type="ECO:0000259" key="4">
    <source>
        <dbReference type="Pfam" id="PF02576"/>
    </source>
</evidence>
<dbReference type="Pfam" id="PF17384">
    <property type="entry name" value="DUF150_C"/>
    <property type="match status" value="1"/>
</dbReference>
<dbReference type="HAMAP" id="MF_01077">
    <property type="entry name" value="RimP"/>
    <property type="match status" value="1"/>
</dbReference>
<dbReference type="SUPFAM" id="SSF75420">
    <property type="entry name" value="YhbC-like, N-terminal domain"/>
    <property type="match status" value="1"/>
</dbReference>
<evidence type="ECO:0000256" key="1">
    <source>
        <dbReference type="ARBA" id="ARBA00022490"/>
    </source>
</evidence>
<keyword evidence="2 3" id="KW-0690">Ribosome biogenesis</keyword>
<evidence type="ECO:0000256" key="3">
    <source>
        <dbReference type="HAMAP-Rule" id="MF_01077"/>
    </source>
</evidence>
<dbReference type="Gene3D" id="3.30.300.70">
    <property type="entry name" value="RimP-like superfamily, N-terminal"/>
    <property type="match status" value="1"/>
</dbReference>
<accession>A0A8J2XMG2</accession>
<reference evidence="6" key="2">
    <citation type="submission" date="2020-09" db="EMBL/GenBank/DDBJ databases">
        <authorList>
            <person name="Sun Q."/>
            <person name="Zhou Y."/>
        </authorList>
    </citation>
    <scope>NUCLEOTIDE SEQUENCE</scope>
    <source>
        <strain evidence="6">CGMCC 1.12785</strain>
    </source>
</reference>
<proteinExistence type="inferred from homology"/>
<feature type="domain" description="Ribosome maturation factor RimP N-terminal" evidence="4">
    <location>
        <begin position="15"/>
        <end position="89"/>
    </location>
</feature>
<dbReference type="PANTHER" id="PTHR33867:SF1">
    <property type="entry name" value="RIBOSOME MATURATION FACTOR RIMP"/>
    <property type="match status" value="1"/>
</dbReference>
<dbReference type="Pfam" id="PF02576">
    <property type="entry name" value="RimP_N"/>
    <property type="match status" value="1"/>
</dbReference>
<sequence>MPQPREDELAAQLREPLSEVGLLIEEIKINVAGSRRKLTVVVDIADESSTAPVSLDDISRATSAVEAALDPDEIFAGKPYTLEITSPGAVRELSEPRHYRRSAGRRLALRTVQGEALVARLRGVDDEGVDLHDEKADELHRLRFEEIESARVDLEFK</sequence>
<dbReference type="Proteomes" id="UP000616114">
    <property type="component" value="Unassembled WGS sequence"/>
</dbReference>
<comment type="caution">
    <text evidence="6">The sequence shown here is derived from an EMBL/GenBank/DDBJ whole genome shotgun (WGS) entry which is preliminary data.</text>
</comment>
<dbReference type="PANTHER" id="PTHR33867">
    <property type="entry name" value="RIBOSOME MATURATION FACTOR RIMP"/>
    <property type="match status" value="1"/>
</dbReference>
<comment type="subcellular location">
    <subcellularLocation>
        <location evidence="3">Cytoplasm</location>
    </subcellularLocation>
</comment>
<evidence type="ECO:0000313" key="6">
    <source>
        <dbReference type="EMBL" id="GGA26174.1"/>
    </source>
</evidence>
<dbReference type="GO" id="GO:0000028">
    <property type="term" value="P:ribosomal small subunit assembly"/>
    <property type="evidence" value="ECO:0007669"/>
    <property type="project" value="TreeGrafter"/>
</dbReference>
<evidence type="ECO:0000256" key="2">
    <source>
        <dbReference type="ARBA" id="ARBA00022517"/>
    </source>
</evidence>